<dbReference type="GO" id="GO:0005886">
    <property type="term" value="C:plasma membrane"/>
    <property type="evidence" value="ECO:0007669"/>
    <property type="project" value="TreeGrafter"/>
</dbReference>
<feature type="transmembrane region" description="Helical" evidence="9">
    <location>
        <begin position="325"/>
        <end position="358"/>
    </location>
</feature>
<feature type="transmembrane region" description="Helical" evidence="9">
    <location>
        <begin position="243"/>
        <end position="261"/>
    </location>
</feature>
<feature type="transmembrane region" description="Helical" evidence="9">
    <location>
        <begin position="470"/>
        <end position="488"/>
    </location>
</feature>
<evidence type="ECO:0000256" key="3">
    <source>
        <dbReference type="ARBA" id="ARBA00022448"/>
    </source>
</evidence>
<dbReference type="GO" id="GO:0015233">
    <property type="term" value="F:pantothenate transmembrane transporter activity"/>
    <property type="evidence" value="ECO:0007669"/>
    <property type="project" value="InterPro"/>
</dbReference>
<dbReference type="InterPro" id="IPR011849">
    <property type="entry name" value="Na/pantothenate_symporter"/>
</dbReference>
<feature type="transmembrane region" description="Helical" evidence="9">
    <location>
        <begin position="84"/>
        <end position="103"/>
    </location>
</feature>
<keyword evidence="5 9" id="KW-0812">Transmembrane</keyword>
<dbReference type="GO" id="GO:0015081">
    <property type="term" value="F:sodium ion transmembrane transporter activity"/>
    <property type="evidence" value="ECO:0007669"/>
    <property type="project" value="InterPro"/>
</dbReference>
<comment type="subcellular location">
    <subcellularLocation>
        <location evidence="1">Membrane</location>
        <topology evidence="1">Multi-pass membrane protein</topology>
    </subcellularLocation>
</comment>
<evidence type="ECO:0000256" key="9">
    <source>
        <dbReference type="SAM" id="Phobius"/>
    </source>
</evidence>
<dbReference type="NCBIfam" id="TIGR00813">
    <property type="entry name" value="sss"/>
    <property type="match status" value="1"/>
</dbReference>
<reference evidence="12" key="2">
    <citation type="submission" date="2016-01" db="EMBL/GenBank/DDBJ databases">
        <authorList>
            <person name="Poehlein A."/>
            <person name="Schlien K."/>
            <person name="Gottschalk G."/>
            <person name="Buckel W."/>
            <person name="Daniel R."/>
        </authorList>
    </citation>
    <scope>NUCLEOTIDE SEQUENCE [LARGE SCALE GENOMIC DNA]</scope>
    <source>
        <strain evidence="12">X2</strain>
    </source>
</reference>
<feature type="transmembrane region" description="Helical" evidence="9">
    <location>
        <begin position="387"/>
        <end position="405"/>
    </location>
</feature>
<organism evidence="11 13">
    <name type="scientific">Anaerotignum propionicum DSM 1682</name>
    <dbReference type="NCBI Taxonomy" id="991789"/>
    <lineage>
        <taxon>Bacteria</taxon>
        <taxon>Bacillati</taxon>
        <taxon>Bacillota</taxon>
        <taxon>Clostridia</taxon>
        <taxon>Lachnospirales</taxon>
        <taxon>Anaerotignaceae</taxon>
        <taxon>Anaerotignum</taxon>
    </lineage>
</organism>
<feature type="transmembrane region" description="Helical" evidence="9">
    <location>
        <begin position="282"/>
        <end position="305"/>
    </location>
</feature>
<proteinExistence type="inferred from homology"/>
<name>A0A0X1U8J6_ANAPI</name>
<accession>A0A0X1U8J6</accession>
<keyword evidence="3" id="KW-0813">Transport</keyword>
<dbReference type="PROSITE" id="PS00456">
    <property type="entry name" value="NA_SOLUT_SYMP_1"/>
    <property type="match status" value="1"/>
</dbReference>
<dbReference type="NCBIfam" id="TIGR02119">
    <property type="entry name" value="panF"/>
    <property type="match status" value="1"/>
</dbReference>
<dbReference type="PROSITE" id="PS00457">
    <property type="entry name" value="NA_SOLUT_SYMP_2"/>
    <property type="match status" value="1"/>
</dbReference>
<keyword evidence="6 9" id="KW-1133">Transmembrane helix</keyword>
<evidence type="ECO:0000256" key="8">
    <source>
        <dbReference type="RuleBase" id="RU362091"/>
    </source>
</evidence>
<dbReference type="EMBL" id="FQUA01000015">
    <property type="protein sequence ID" value="SHF06625.1"/>
    <property type="molecule type" value="Genomic_DNA"/>
</dbReference>
<evidence type="ECO:0000313" key="12">
    <source>
        <dbReference type="Proteomes" id="UP000068026"/>
    </source>
</evidence>
<keyword evidence="7 9" id="KW-0472">Membrane</keyword>
<evidence type="ECO:0000256" key="2">
    <source>
        <dbReference type="ARBA" id="ARBA00006434"/>
    </source>
</evidence>
<evidence type="ECO:0000313" key="13">
    <source>
        <dbReference type="Proteomes" id="UP000184204"/>
    </source>
</evidence>
<dbReference type="CDD" id="cd10327">
    <property type="entry name" value="SLC5sbd_PanF"/>
    <property type="match status" value="1"/>
</dbReference>
<protein>
    <submittedName>
        <fullName evidence="11">Sodium/pantothenate symporter</fullName>
    </submittedName>
</protein>
<dbReference type="AlphaFoldDB" id="A0A0X1U8J6"/>
<feature type="transmembrane region" description="Helical" evidence="9">
    <location>
        <begin position="411"/>
        <end position="435"/>
    </location>
</feature>
<evidence type="ECO:0000256" key="5">
    <source>
        <dbReference type="ARBA" id="ARBA00022692"/>
    </source>
</evidence>
<dbReference type="Proteomes" id="UP000184204">
    <property type="component" value="Unassembled WGS sequence"/>
</dbReference>
<dbReference type="RefSeq" id="WP_066050231.1">
    <property type="nucleotide sequence ID" value="NZ_CP014223.1"/>
</dbReference>
<dbReference type="GO" id="GO:0036376">
    <property type="term" value="P:sodium ion export across plasma membrane"/>
    <property type="evidence" value="ECO:0007669"/>
    <property type="project" value="InterPro"/>
</dbReference>
<keyword evidence="12" id="KW-1185">Reference proteome</keyword>
<sequence>MSSYTIILMTVLVLYLLANLGIGLFISKKQAKIDAEAGTGFINNYFIGGRSMGGLVLAMTLIATFTSASSFIGGPGVAYSKGLVWVYLSIIQVPTAFIILGILGKKFAIISRKTNAVTVTDYLKARYKSPAVVIISSIALVLFFIAQMMSQFIGGAVLFQTITGLPYVYGLLLFGAIVILYTTIGGFKAVVTTDTIQGLVMVMGGFIILFTIVKVGGGFEAIVEKLNVVNPTWNDPTVGGTTPKAYVMSFWVLVGIGVLGLPQTAVRGMGFKDTKSLHSAMIYGTIVVGFLMLVMHISGAFAPAILDPSEISSSDYVVPTLVLKYMNPVVAGLFIAAPLSAVMSTVSSLLILASAAIIKDIYLNYIAKEKGNVDKTDAKFEKKIGKMSMITTLFVGVIVFVFTIYPPDLIVWINLFAMGGLECAFLCPILFGLYWKRANATGAVLSSVIGVVSFLLMTTYKVSIFGTTPIVPSIVISIVVFVIGSLIGKKPDEEIMKLFYS</sequence>
<dbReference type="Gene3D" id="1.20.1730.10">
    <property type="entry name" value="Sodium/glucose cotransporter"/>
    <property type="match status" value="1"/>
</dbReference>
<feature type="transmembrane region" description="Helical" evidence="9">
    <location>
        <begin position="6"/>
        <end position="26"/>
    </location>
</feature>
<evidence type="ECO:0000313" key="11">
    <source>
        <dbReference type="EMBL" id="SHF06625.1"/>
    </source>
</evidence>
<dbReference type="EMBL" id="CP014223">
    <property type="protein sequence ID" value="AMJ41286.1"/>
    <property type="molecule type" value="Genomic_DNA"/>
</dbReference>
<reference evidence="13" key="4">
    <citation type="submission" date="2016-11" db="EMBL/GenBank/DDBJ databases">
        <authorList>
            <person name="Jaros S."/>
            <person name="Januszkiewicz K."/>
            <person name="Wedrychowicz H."/>
        </authorList>
    </citation>
    <scope>NUCLEOTIDE SEQUENCE [LARGE SCALE GENOMIC DNA]</scope>
    <source>
        <strain evidence="13">DSM 1682</strain>
    </source>
</reference>
<feature type="transmembrane region" description="Helical" evidence="9">
    <location>
        <begin position="199"/>
        <end position="223"/>
    </location>
</feature>
<feature type="transmembrane region" description="Helical" evidence="9">
    <location>
        <begin position="131"/>
        <end position="154"/>
    </location>
</feature>
<dbReference type="InterPro" id="IPR001734">
    <property type="entry name" value="Na/solute_symporter"/>
</dbReference>
<dbReference type="PANTHER" id="PTHR48086:SF4">
    <property type="entry name" value="SODIUM_PANTOTHENATE SYMPORTER"/>
    <property type="match status" value="1"/>
</dbReference>
<dbReference type="InterPro" id="IPR018212">
    <property type="entry name" value="Na/solute_symporter_CS"/>
</dbReference>
<feature type="transmembrane region" description="Helical" evidence="9">
    <location>
        <begin position="52"/>
        <end position="72"/>
    </location>
</feature>
<dbReference type="InterPro" id="IPR038377">
    <property type="entry name" value="Na/Glc_symporter_sf"/>
</dbReference>
<dbReference type="Pfam" id="PF00474">
    <property type="entry name" value="SSF"/>
    <property type="match status" value="1"/>
</dbReference>
<reference evidence="11" key="3">
    <citation type="submission" date="2016-11" db="EMBL/GenBank/DDBJ databases">
        <authorList>
            <person name="Varghese N."/>
            <person name="Submissions S."/>
        </authorList>
    </citation>
    <scope>NUCLEOTIDE SEQUENCE</scope>
    <source>
        <strain evidence="11">DSM 1682</strain>
    </source>
</reference>
<dbReference type="Proteomes" id="UP000068026">
    <property type="component" value="Chromosome"/>
</dbReference>
<dbReference type="PROSITE" id="PS50283">
    <property type="entry name" value="NA_SOLUT_SYMP_3"/>
    <property type="match status" value="1"/>
</dbReference>
<gene>
    <name evidence="10" type="primary">panF</name>
    <name evidence="10" type="ORF">CPRO_16960</name>
    <name evidence="11" type="ORF">SAMN02745151_02675</name>
</gene>
<evidence type="ECO:0000256" key="6">
    <source>
        <dbReference type="ARBA" id="ARBA00022989"/>
    </source>
</evidence>
<keyword evidence="4" id="KW-1003">Cell membrane</keyword>
<comment type="similarity">
    <text evidence="2 8">Belongs to the sodium:solute symporter (SSF) (TC 2.A.21) family.</text>
</comment>
<feature type="transmembrane region" description="Helical" evidence="9">
    <location>
        <begin position="166"/>
        <end position="187"/>
    </location>
</feature>
<evidence type="ECO:0000256" key="7">
    <source>
        <dbReference type="ARBA" id="ARBA00023136"/>
    </source>
</evidence>
<evidence type="ECO:0000256" key="1">
    <source>
        <dbReference type="ARBA" id="ARBA00004141"/>
    </source>
</evidence>
<dbReference type="KEGG" id="cpro:CPRO_16960"/>
<reference evidence="10 12" key="1">
    <citation type="journal article" date="2016" name="Genome Announc.">
        <title>Complete Genome Sequence of the Amino Acid-Fermenting Clostridium propionicum X2 (DSM 1682).</title>
        <authorList>
            <person name="Poehlein A."/>
            <person name="Schlien K."/>
            <person name="Chowdhury N.P."/>
            <person name="Gottschalk G."/>
            <person name="Buckel W."/>
            <person name="Daniel R."/>
        </authorList>
    </citation>
    <scope>NUCLEOTIDE SEQUENCE [LARGE SCALE GENOMIC DNA]</scope>
    <source>
        <strain evidence="10 12">X2</strain>
    </source>
</reference>
<evidence type="ECO:0000256" key="4">
    <source>
        <dbReference type="ARBA" id="ARBA00022475"/>
    </source>
</evidence>
<evidence type="ECO:0000313" key="10">
    <source>
        <dbReference type="EMBL" id="AMJ41286.1"/>
    </source>
</evidence>
<feature type="transmembrane region" description="Helical" evidence="9">
    <location>
        <begin position="442"/>
        <end position="464"/>
    </location>
</feature>
<dbReference type="InterPro" id="IPR050277">
    <property type="entry name" value="Sodium:Solute_Symporter"/>
</dbReference>
<dbReference type="PANTHER" id="PTHR48086">
    <property type="entry name" value="SODIUM/PROLINE SYMPORTER-RELATED"/>
    <property type="match status" value="1"/>
</dbReference>